<reference evidence="1" key="2">
    <citation type="submission" date="2017-11" db="EMBL/GenBank/DDBJ databases">
        <title>Coralsnake Venomics: Analyses of Venom Gland Transcriptomes and Proteomes of Six Brazilian Taxa.</title>
        <authorList>
            <person name="Aird S.D."/>
            <person name="Jorge da Silva N."/>
            <person name="Qiu L."/>
            <person name="Villar-Briones A."/>
            <person name="Aparecida-Saddi V."/>
            <person name="Campos-Telles M.P."/>
            <person name="Grau M."/>
            <person name="Mikheyev A.S."/>
        </authorList>
    </citation>
    <scope>NUCLEOTIDE SEQUENCE</scope>
    <source>
        <tissue evidence="1">Venom_gland</tissue>
    </source>
</reference>
<dbReference type="EMBL" id="IACL01118103">
    <property type="protein sequence ID" value="LAB17507.1"/>
    <property type="molecule type" value="Transcribed_RNA"/>
</dbReference>
<organism evidence="1">
    <name type="scientific">Micrurus paraensis</name>
    <dbReference type="NCBI Taxonomy" id="1970185"/>
    <lineage>
        <taxon>Eukaryota</taxon>
        <taxon>Metazoa</taxon>
        <taxon>Chordata</taxon>
        <taxon>Craniata</taxon>
        <taxon>Vertebrata</taxon>
        <taxon>Euteleostomi</taxon>
        <taxon>Lepidosauria</taxon>
        <taxon>Squamata</taxon>
        <taxon>Bifurcata</taxon>
        <taxon>Unidentata</taxon>
        <taxon>Episquamata</taxon>
        <taxon>Toxicofera</taxon>
        <taxon>Serpentes</taxon>
        <taxon>Colubroidea</taxon>
        <taxon>Elapidae</taxon>
        <taxon>Elapinae</taxon>
        <taxon>Micrurus</taxon>
    </lineage>
</organism>
<reference evidence="1" key="1">
    <citation type="submission" date="2017-07" db="EMBL/GenBank/DDBJ databases">
        <authorList>
            <person name="Mikheyev A."/>
            <person name="Grau M."/>
        </authorList>
    </citation>
    <scope>NUCLEOTIDE SEQUENCE</scope>
    <source>
        <tissue evidence="1">Venom_gland</tissue>
    </source>
</reference>
<proteinExistence type="predicted"/>
<evidence type="ECO:0000313" key="1">
    <source>
        <dbReference type="EMBL" id="LAB17507.1"/>
    </source>
</evidence>
<dbReference type="AlphaFoldDB" id="A0A2D4L940"/>
<sequence>MHTSLLYQRPPCYELRLLCFGFEGKRQLQRALGHKSSTGLQFAFLPLLSEGGEQLLVARRALRKSREVPPSSSAGSEAPFALETKAHQSPDINTFHLRYEYCSISVFTNYTL</sequence>
<protein>
    <submittedName>
        <fullName evidence="1">Uncharacterized protein</fullName>
    </submittedName>
</protein>
<accession>A0A2D4L940</accession>
<name>A0A2D4L940_9SAUR</name>